<dbReference type="Gramene" id="OIV98851">
    <property type="protein sequence ID" value="OIV98851"/>
    <property type="gene ID" value="TanjilG_08902"/>
</dbReference>
<organism evidence="10 11">
    <name type="scientific">Lupinus angustifolius</name>
    <name type="common">Narrow-leaved blue lupine</name>
    <dbReference type="NCBI Taxonomy" id="3871"/>
    <lineage>
        <taxon>Eukaryota</taxon>
        <taxon>Viridiplantae</taxon>
        <taxon>Streptophyta</taxon>
        <taxon>Embryophyta</taxon>
        <taxon>Tracheophyta</taxon>
        <taxon>Spermatophyta</taxon>
        <taxon>Magnoliopsida</taxon>
        <taxon>eudicotyledons</taxon>
        <taxon>Gunneridae</taxon>
        <taxon>Pentapetalae</taxon>
        <taxon>rosids</taxon>
        <taxon>fabids</taxon>
        <taxon>Fabales</taxon>
        <taxon>Fabaceae</taxon>
        <taxon>Papilionoideae</taxon>
        <taxon>50 kb inversion clade</taxon>
        <taxon>genistoids sensu lato</taxon>
        <taxon>core genistoids</taxon>
        <taxon>Genisteae</taxon>
        <taxon>Lupinus</taxon>
    </lineage>
</organism>
<evidence type="ECO:0000256" key="1">
    <source>
        <dbReference type="ARBA" id="ARBA00004123"/>
    </source>
</evidence>
<dbReference type="AlphaFoldDB" id="A0A1J7GEN2"/>
<feature type="domain" description="Myb-like" evidence="7">
    <location>
        <begin position="221"/>
        <end position="265"/>
    </location>
</feature>
<dbReference type="PROSITE" id="PS51293">
    <property type="entry name" value="SANT"/>
    <property type="match status" value="1"/>
</dbReference>
<evidence type="ECO:0000256" key="3">
    <source>
        <dbReference type="ARBA" id="ARBA00023125"/>
    </source>
</evidence>
<dbReference type="PANTHER" id="PTHR44042">
    <property type="entry name" value="DUPLICATED HOMEODOMAIN-LIKE SUPERFAMILY PROTEIN-RELATED"/>
    <property type="match status" value="1"/>
</dbReference>
<keyword evidence="3" id="KW-0238">DNA-binding</keyword>
<evidence type="ECO:0000256" key="4">
    <source>
        <dbReference type="ARBA" id="ARBA00023163"/>
    </source>
</evidence>
<feature type="region of interest" description="Disordered" evidence="6">
    <location>
        <begin position="272"/>
        <end position="302"/>
    </location>
</feature>
<dbReference type="Pfam" id="PF00249">
    <property type="entry name" value="Myb_DNA-binding"/>
    <property type="match status" value="1"/>
</dbReference>
<dbReference type="Proteomes" id="UP000188354">
    <property type="component" value="Chromosome LG13"/>
</dbReference>
<gene>
    <name evidence="10" type="ORF">TanjilG_08902</name>
</gene>
<dbReference type="GO" id="GO:0005634">
    <property type="term" value="C:nucleus"/>
    <property type="evidence" value="ECO:0007669"/>
    <property type="project" value="UniProtKB-SubCell"/>
</dbReference>
<evidence type="ECO:0000256" key="6">
    <source>
        <dbReference type="SAM" id="MobiDB-lite"/>
    </source>
</evidence>
<dbReference type="PROSITE" id="PS50090">
    <property type="entry name" value="MYB_LIKE"/>
    <property type="match status" value="1"/>
</dbReference>
<evidence type="ECO:0000259" key="8">
    <source>
        <dbReference type="PROSITE" id="PS51293"/>
    </source>
</evidence>
<dbReference type="Gene3D" id="1.10.10.60">
    <property type="entry name" value="Homeodomain-like"/>
    <property type="match status" value="3"/>
</dbReference>
<dbReference type="STRING" id="3871.A0A1J7GEN2"/>
<dbReference type="PROSITE" id="PS51294">
    <property type="entry name" value="HTH_MYB"/>
    <property type="match status" value="1"/>
</dbReference>
<protein>
    <submittedName>
        <fullName evidence="10">Uncharacterized protein</fullName>
    </submittedName>
</protein>
<reference evidence="10 11" key="1">
    <citation type="journal article" date="2017" name="Plant Biotechnol. J.">
        <title>A comprehensive draft genome sequence for lupin (Lupinus angustifolius), an emerging health food: insights into plant-microbe interactions and legume evolution.</title>
        <authorList>
            <person name="Hane J.K."/>
            <person name="Ming Y."/>
            <person name="Kamphuis L.G."/>
            <person name="Nelson M.N."/>
            <person name="Garg G."/>
            <person name="Atkins C.A."/>
            <person name="Bayer P.E."/>
            <person name="Bravo A."/>
            <person name="Bringans S."/>
            <person name="Cannon S."/>
            <person name="Edwards D."/>
            <person name="Foley R."/>
            <person name="Gao L.L."/>
            <person name="Harrison M.J."/>
            <person name="Huang W."/>
            <person name="Hurgobin B."/>
            <person name="Li S."/>
            <person name="Liu C.W."/>
            <person name="McGrath A."/>
            <person name="Morahan G."/>
            <person name="Murray J."/>
            <person name="Weller J."/>
            <person name="Jian J."/>
            <person name="Singh K.B."/>
        </authorList>
    </citation>
    <scope>NUCLEOTIDE SEQUENCE [LARGE SCALE GENOMIC DNA]</scope>
    <source>
        <strain evidence="11">cv. Tanjil</strain>
        <tissue evidence="10">Whole plant</tissue>
    </source>
</reference>
<dbReference type="GO" id="GO:0003677">
    <property type="term" value="F:DNA binding"/>
    <property type="evidence" value="ECO:0007669"/>
    <property type="project" value="UniProtKB-KW"/>
</dbReference>
<dbReference type="InterPro" id="IPR017930">
    <property type="entry name" value="Myb_dom"/>
</dbReference>
<dbReference type="SMART" id="SM00717">
    <property type="entry name" value="SANT"/>
    <property type="match status" value="3"/>
</dbReference>
<dbReference type="PANTHER" id="PTHR44042:SF15">
    <property type="entry name" value="DUPLICATED HOMEODOMAIN-LIKE SUPERFAMILY PROTEIN"/>
    <property type="match status" value="1"/>
</dbReference>
<feature type="domain" description="HTH myb-type" evidence="9">
    <location>
        <begin position="213"/>
        <end position="269"/>
    </location>
</feature>
<dbReference type="InterPro" id="IPR017884">
    <property type="entry name" value="SANT_dom"/>
</dbReference>
<evidence type="ECO:0000259" key="9">
    <source>
        <dbReference type="PROSITE" id="PS51294"/>
    </source>
</evidence>
<comment type="subcellular location">
    <subcellularLocation>
        <location evidence="1">Nucleus</location>
    </subcellularLocation>
</comment>
<dbReference type="InterPro" id="IPR009057">
    <property type="entry name" value="Homeodomain-like_sf"/>
</dbReference>
<dbReference type="OMA" id="WPRTMEA"/>
<dbReference type="SUPFAM" id="SSF46689">
    <property type="entry name" value="Homeodomain-like"/>
    <property type="match status" value="2"/>
</dbReference>
<dbReference type="InterPro" id="IPR006447">
    <property type="entry name" value="Myb_dom_plants"/>
</dbReference>
<dbReference type="NCBIfam" id="TIGR01557">
    <property type="entry name" value="myb_SHAQKYF"/>
    <property type="match status" value="1"/>
</dbReference>
<dbReference type="FunFam" id="1.10.10.60:FF:000009">
    <property type="entry name" value="transcription factor MYB1R1"/>
    <property type="match status" value="1"/>
</dbReference>
<dbReference type="EMBL" id="CM007373">
    <property type="protein sequence ID" value="OIV98851.1"/>
    <property type="molecule type" value="Genomic_DNA"/>
</dbReference>
<proteinExistence type="predicted"/>
<evidence type="ECO:0000313" key="10">
    <source>
        <dbReference type="EMBL" id="OIV98851.1"/>
    </source>
</evidence>
<evidence type="ECO:0000313" key="11">
    <source>
        <dbReference type="Proteomes" id="UP000188354"/>
    </source>
</evidence>
<evidence type="ECO:0000259" key="7">
    <source>
        <dbReference type="PROSITE" id="PS50090"/>
    </source>
</evidence>
<dbReference type="CDD" id="cd00167">
    <property type="entry name" value="SANT"/>
    <property type="match status" value="2"/>
</dbReference>
<keyword evidence="5" id="KW-0539">Nucleus</keyword>
<accession>A0A1J7GEN2</accession>
<evidence type="ECO:0000256" key="5">
    <source>
        <dbReference type="ARBA" id="ARBA00023242"/>
    </source>
</evidence>
<keyword evidence="2" id="KW-0805">Transcription regulation</keyword>
<feature type="compositionally biased region" description="Polar residues" evidence="6">
    <location>
        <begin position="285"/>
        <end position="294"/>
    </location>
</feature>
<feature type="domain" description="SANT" evidence="8">
    <location>
        <begin position="221"/>
        <end position="269"/>
    </location>
</feature>
<name>A0A1J7GEN2_LUPAN</name>
<keyword evidence="4" id="KW-0804">Transcription</keyword>
<evidence type="ECO:0000256" key="2">
    <source>
        <dbReference type="ARBA" id="ARBA00023015"/>
    </source>
</evidence>
<dbReference type="InterPro" id="IPR001005">
    <property type="entry name" value="SANT/Myb"/>
</dbReference>
<sequence>MSIYQHTNSPSTQWTVVHDKAFQRAIVMLPENIPNRWEKMTHHVPGNWSPEDLKQRYEKLEHDLLMIVSGEVEFPELLNKVEPAEVHQGTLAVPDDWKKGTLWTLEEHRINNHLKPFTMPIYQHINSSSTQWTVVHDKAFQRAIVMLPENIPNRWETMTHHVPGNWSPEDLKQRYEKLEHDLLMIVSGEVEFPELLNKVEPAEVHQGTLAVPDDWKKGTLWTLEEHRLFVRGLEKCGKGDWKGIATEFVVSRTPSEVASHAQKYFLRQNTTNDDRKRKSIHDITTGESDQTSVSLPRFNKKT</sequence>
<keyword evidence="11" id="KW-1185">Reference proteome</keyword>